<keyword evidence="2" id="KW-0238">DNA-binding</keyword>
<dbReference type="InterPro" id="IPR036388">
    <property type="entry name" value="WH-like_DNA-bd_sf"/>
</dbReference>
<feature type="domain" description="IclR-ED" evidence="5">
    <location>
        <begin position="84"/>
        <end position="268"/>
    </location>
</feature>
<dbReference type="GO" id="GO:0045892">
    <property type="term" value="P:negative regulation of DNA-templated transcription"/>
    <property type="evidence" value="ECO:0007669"/>
    <property type="project" value="TreeGrafter"/>
</dbReference>
<dbReference type="Gene3D" id="1.10.10.10">
    <property type="entry name" value="Winged helix-like DNA-binding domain superfamily/Winged helix DNA-binding domain"/>
    <property type="match status" value="1"/>
</dbReference>
<dbReference type="SUPFAM" id="SSF46785">
    <property type="entry name" value="Winged helix' DNA-binding domain"/>
    <property type="match status" value="1"/>
</dbReference>
<dbReference type="GO" id="GO:0003700">
    <property type="term" value="F:DNA-binding transcription factor activity"/>
    <property type="evidence" value="ECO:0007669"/>
    <property type="project" value="TreeGrafter"/>
</dbReference>
<dbReference type="InterPro" id="IPR005471">
    <property type="entry name" value="Tscrpt_reg_IclR_N"/>
</dbReference>
<dbReference type="Proteomes" id="UP000557772">
    <property type="component" value="Unassembled WGS sequence"/>
</dbReference>
<proteinExistence type="predicted"/>
<evidence type="ECO:0000313" key="7">
    <source>
        <dbReference type="Proteomes" id="UP000557772"/>
    </source>
</evidence>
<dbReference type="PANTHER" id="PTHR30136:SF24">
    <property type="entry name" value="HTH-TYPE TRANSCRIPTIONAL REPRESSOR ALLR"/>
    <property type="match status" value="1"/>
</dbReference>
<comment type="caution">
    <text evidence="6">The sequence shown here is derived from an EMBL/GenBank/DDBJ whole genome shotgun (WGS) entry which is preliminary data.</text>
</comment>
<dbReference type="InterPro" id="IPR014757">
    <property type="entry name" value="Tscrpt_reg_IclR_C"/>
</dbReference>
<evidence type="ECO:0000313" key="6">
    <source>
        <dbReference type="EMBL" id="NNG38624.1"/>
    </source>
</evidence>
<dbReference type="InterPro" id="IPR036390">
    <property type="entry name" value="WH_DNA-bd_sf"/>
</dbReference>
<name>A0A849ACL8_9MICO</name>
<feature type="domain" description="HTH iclR-type" evidence="4">
    <location>
        <begin position="21"/>
        <end position="83"/>
    </location>
</feature>
<dbReference type="PROSITE" id="PS51078">
    <property type="entry name" value="ICLR_ED"/>
    <property type="match status" value="1"/>
</dbReference>
<dbReference type="SUPFAM" id="SSF55781">
    <property type="entry name" value="GAF domain-like"/>
    <property type="match status" value="1"/>
</dbReference>
<dbReference type="PANTHER" id="PTHR30136">
    <property type="entry name" value="HELIX-TURN-HELIX TRANSCRIPTIONAL REGULATOR, ICLR FAMILY"/>
    <property type="match status" value="1"/>
</dbReference>
<organism evidence="6 7">
    <name type="scientific">Flexivirga aerilata</name>
    <dbReference type="NCBI Taxonomy" id="1656889"/>
    <lineage>
        <taxon>Bacteria</taxon>
        <taxon>Bacillati</taxon>
        <taxon>Actinomycetota</taxon>
        <taxon>Actinomycetes</taxon>
        <taxon>Micrococcales</taxon>
        <taxon>Dermacoccaceae</taxon>
        <taxon>Flexivirga</taxon>
    </lineage>
</organism>
<dbReference type="InterPro" id="IPR029016">
    <property type="entry name" value="GAF-like_dom_sf"/>
</dbReference>
<accession>A0A849ACL8</accession>
<gene>
    <name evidence="6" type="ORF">HJ588_04950</name>
</gene>
<dbReference type="InterPro" id="IPR050707">
    <property type="entry name" value="HTH_MetabolicPath_Reg"/>
</dbReference>
<protein>
    <submittedName>
        <fullName evidence="6">IclR family transcriptional regulator</fullName>
    </submittedName>
</protein>
<keyword evidence="1" id="KW-0805">Transcription regulation</keyword>
<evidence type="ECO:0000256" key="2">
    <source>
        <dbReference type="ARBA" id="ARBA00023125"/>
    </source>
</evidence>
<keyword evidence="7" id="KW-1185">Reference proteome</keyword>
<evidence type="ECO:0000259" key="4">
    <source>
        <dbReference type="PROSITE" id="PS51077"/>
    </source>
</evidence>
<evidence type="ECO:0000256" key="1">
    <source>
        <dbReference type="ARBA" id="ARBA00023015"/>
    </source>
</evidence>
<dbReference type="PROSITE" id="PS51077">
    <property type="entry name" value="HTH_ICLR"/>
    <property type="match status" value="1"/>
</dbReference>
<dbReference type="Pfam" id="PF09339">
    <property type="entry name" value="HTH_IclR"/>
    <property type="match status" value="1"/>
</dbReference>
<sequence length="271" mass="29478">MSSPATDANPVLATQHSLTGETPALRLFALLELIGGKDHFVTLQGLVDETGLPKATVHRMLQQLETAGLVVRQADGRHYGTGARLRNFAETLMLNTVQFGARHAVLRHLVDQTGETCNITALSGDEVVYLDRVETDAPLRFLLHPGSRVPMHASASGKRILAQLDPDQRQRLLGHVPLQRYTPNTITDLDEFGAELDRIAAQGYAIDNEEYLPGLVCVAVLVPGGRERSNLCVAAQAPVLRVAPDAAAEQLLPPLRKAAEALREIEREGNR</sequence>
<evidence type="ECO:0000256" key="3">
    <source>
        <dbReference type="ARBA" id="ARBA00023163"/>
    </source>
</evidence>
<reference evidence="6 7" key="1">
    <citation type="submission" date="2020-05" db="EMBL/GenBank/DDBJ databases">
        <title>Flexivirga sp. ID2601S isolated from air conditioner.</title>
        <authorList>
            <person name="Kim D.H."/>
        </authorList>
    </citation>
    <scope>NUCLEOTIDE SEQUENCE [LARGE SCALE GENOMIC DNA]</scope>
    <source>
        <strain evidence="6 7">ID2601S</strain>
    </source>
</reference>
<dbReference type="Gene3D" id="3.30.450.40">
    <property type="match status" value="1"/>
</dbReference>
<keyword evidence="3" id="KW-0804">Transcription</keyword>
<dbReference type="EMBL" id="JABENB010000001">
    <property type="protein sequence ID" value="NNG38624.1"/>
    <property type="molecule type" value="Genomic_DNA"/>
</dbReference>
<dbReference type="RefSeq" id="WP_343036597.1">
    <property type="nucleotide sequence ID" value="NZ_JABENB010000001.1"/>
</dbReference>
<dbReference type="Pfam" id="PF01614">
    <property type="entry name" value="IclR_C"/>
    <property type="match status" value="1"/>
</dbReference>
<dbReference type="AlphaFoldDB" id="A0A849ACL8"/>
<dbReference type="SMART" id="SM00346">
    <property type="entry name" value="HTH_ICLR"/>
    <property type="match status" value="1"/>
</dbReference>
<dbReference type="GO" id="GO:0003677">
    <property type="term" value="F:DNA binding"/>
    <property type="evidence" value="ECO:0007669"/>
    <property type="project" value="UniProtKB-KW"/>
</dbReference>
<evidence type="ECO:0000259" key="5">
    <source>
        <dbReference type="PROSITE" id="PS51078"/>
    </source>
</evidence>